<comment type="function">
    <text evidence="8">Destroys radicals which are normally produced within the cells and which are toxic to biological systems.</text>
</comment>
<evidence type="ECO:0000256" key="8">
    <source>
        <dbReference type="RuleBase" id="RU000414"/>
    </source>
</evidence>
<dbReference type="Pfam" id="PF00081">
    <property type="entry name" value="Sod_Fe_N"/>
    <property type="match status" value="1"/>
</dbReference>
<name>A0A285R5M7_9SPHN</name>
<evidence type="ECO:0000259" key="9">
    <source>
        <dbReference type="Pfam" id="PF00081"/>
    </source>
</evidence>
<evidence type="ECO:0000256" key="7">
    <source>
        <dbReference type="PIRSR" id="PIRSR000349-1"/>
    </source>
</evidence>
<dbReference type="GO" id="GO:0004784">
    <property type="term" value="F:superoxide dismutase activity"/>
    <property type="evidence" value="ECO:0007669"/>
    <property type="project" value="UniProtKB-EC"/>
</dbReference>
<dbReference type="PANTHER" id="PTHR43595">
    <property type="entry name" value="37S RIBOSOMAL PROTEIN S26, MITOCHONDRIAL"/>
    <property type="match status" value="1"/>
</dbReference>
<reference evidence="11 12" key="1">
    <citation type="submission" date="2017-07" db="EMBL/GenBank/DDBJ databases">
        <authorList>
            <person name="Sun Z.S."/>
            <person name="Albrecht U."/>
            <person name="Echele G."/>
            <person name="Lee C.C."/>
        </authorList>
    </citation>
    <scope>NUCLEOTIDE SEQUENCE [LARGE SCALE GENOMIC DNA]</scope>
    <source>
        <strain evidence="11 12">CGMCC 1.12672</strain>
    </source>
</reference>
<dbReference type="InterPro" id="IPR036314">
    <property type="entry name" value="SOD_C_sf"/>
</dbReference>
<dbReference type="PRINTS" id="PR01703">
    <property type="entry name" value="MNSODISMTASE"/>
</dbReference>
<evidence type="ECO:0000256" key="3">
    <source>
        <dbReference type="ARBA" id="ARBA00022723"/>
    </source>
</evidence>
<dbReference type="PROSITE" id="PS51318">
    <property type="entry name" value="TAT"/>
    <property type="match status" value="1"/>
</dbReference>
<dbReference type="GO" id="GO:0046914">
    <property type="term" value="F:transition metal ion binding"/>
    <property type="evidence" value="ECO:0007669"/>
    <property type="project" value="UniProtKB-ARBA"/>
</dbReference>
<comment type="cofactor">
    <cofactor evidence="1">
        <name>Fe(3+)</name>
        <dbReference type="ChEBI" id="CHEBI:29034"/>
    </cofactor>
</comment>
<evidence type="ECO:0000256" key="2">
    <source>
        <dbReference type="ARBA" id="ARBA00008714"/>
    </source>
</evidence>
<dbReference type="InterPro" id="IPR019832">
    <property type="entry name" value="Mn/Fe_SOD_C"/>
</dbReference>
<feature type="binding site" evidence="7">
    <location>
        <position position="67"/>
    </location>
    <ligand>
        <name>Mn(2+)</name>
        <dbReference type="ChEBI" id="CHEBI:29035"/>
    </ligand>
</feature>
<accession>A0A285R5M7</accession>
<feature type="domain" description="Manganese/iron superoxide dismutase N-terminal" evidence="9">
    <location>
        <begin position="43"/>
        <end position="126"/>
    </location>
</feature>
<dbReference type="InterPro" id="IPR019833">
    <property type="entry name" value="Mn/Fe_SOD_BS"/>
</dbReference>
<feature type="binding site" evidence="7">
    <location>
        <position position="204"/>
    </location>
    <ligand>
        <name>Mn(2+)</name>
        <dbReference type="ChEBI" id="CHEBI:29035"/>
    </ligand>
</feature>
<dbReference type="PANTHER" id="PTHR43595:SF2">
    <property type="entry name" value="SMALL RIBOSOMAL SUBUNIT PROTEIN MS42"/>
    <property type="match status" value="1"/>
</dbReference>
<dbReference type="GO" id="GO:0005737">
    <property type="term" value="C:cytoplasm"/>
    <property type="evidence" value="ECO:0007669"/>
    <property type="project" value="TreeGrafter"/>
</dbReference>
<dbReference type="SUPFAM" id="SSF46609">
    <property type="entry name" value="Fe,Mn superoxide dismutase (SOD), N-terminal domain"/>
    <property type="match status" value="1"/>
</dbReference>
<organism evidence="11 12">
    <name type="scientific">Sphingomonas guangdongensis</name>
    <dbReference type="NCBI Taxonomy" id="1141890"/>
    <lineage>
        <taxon>Bacteria</taxon>
        <taxon>Pseudomonadati</taxon>
        <taxon>Pseudomonadota</taxon>
        <taxon>Alphaproteobacteria</taxon>
        <taxon>Sphingomonadales</taxon>
        <taxon>Sphingomonadaceae</taxon>
        <taxon>Sphingomonas</taxon>
    </lineage>
</organism>
<dbReference type="PIRSF" id="PIRSF000349">
    <property type="entry name" value="SODismutase"/>
    <property type="match status" value="1"/>
</dbReference>
<feature type="binding site" evidence="7">
    <location>
        <position position="208"/>
    </location>
    <ligand>
        <name>Mn(2+)</name>
        <dbReference type="ChEBI" id="CHEBI:29035"/>
    </ligand>
</feature>
<keyword evidence="12" id="KW-1185">Reference proteome</keyword>
<evidence type="ECO:0000313" key="11">
    <source>
        <dbReference type="EMBL" id="SOB87652.1"/>
    </source>
</evidence>
<evidence type="ECO:0000256" key="5">
    <source>
        <dbReference type="ARBA" id="ARBA00024318"/>
    </source>
</evidence>
<sequence length="243" mass="26777">MTHPRRTVIAGIGALVTAAGLRLNLVPGALAAQRKSKEKTMAFELPPLPYAYDALEPTIDKETMTLHHDKHHKAYTDKLNEGVAADSKLAGKSIEEILANVSSQPALIRNNGGGYWNHDFFWKSMKGGGSQPSGALKSAIEAKWGSVDAMKEKFNAAGVGQFGSGWVWLIVGQNGELEITSTPNQDNPLMDVAQVKGTPILGNDVWEHAYYITYRNVRPDYLKAWWNVVDWDVANQRYEAAKK</sequence>
<evidence type="ECO:0000256" key="4">
    <source>
        <dbReference type="ARBA" id="ARBA00023002"/>
    </source>
</evidence>
<dbReference type="Pfam" id="PF02777">
    <property type="entry name" value="Sod_Fe_C"/>
    <property type="match status" value="1"/>
</dbReference>
<dbReference type="AlphaFoldDB" id="A0A285R5M7"/>
<evidence type="ECO:0000313" key="12">
    <source>
        <dbReference type="Proteomes" id="UP000219494"/>
    </source>
</evidence>
<comment type="function">
    <text evidence="5">Destroys superoxide anion radicals which are normally produced within the cells and which are toxic to biological systems. Catalyzes the dismutation of superoxide anion radicals into O2 and H2O2 by successive reduction and oxidation of the transition metal ion at the active site.</text>
</comment>
<dbReference type="Proteomes" id="UP000219494">
    <property type="component" value="Unassembled WGS sequence"/>
</dbReference>
<dbReference type="SUPFAM" id="SSF54719">
    <property type="entry name" value="Fe,Mn superoxide dismutase (SOD), C-terminal domain"/>
    <property type="match status" value="1"/>
</dbReference>
<protein>
    <recommendedName>
        <fullName evidence="8">Superoxide dismutase</fullName>
        <ecNumber evidence="8">1.15.1.1</ecNumber>
    </recommendedName>
</protein>
<comment type="similarity">
    <text evidence="2 8">Belongs to the iron/manganese superoxide dismutase family.</text>
</comment>
<feature type="binding site" evidence="7">
    <location>
        <position position="118"/>
    </location>
    <ligand>
        <name>Mn(2+)</name>
        <dbReference type="ChEBI" id="CHEBI:29035"/>
    </ligand>
</feature>
<dbReference type="Gene3D" id="3.55.40.20">
    <property type="entry name" value="Iron/manganese superoxide dismutase, C-terminal domain"/>
    <property type="match status" value="1"/>
</dbReference>
<evidence type="ECO:0000256" key="1">
    <source>
        <dbReference type="ARBA" id="ARBA00001965"/>
    </source>
</evidence>
<dbReference type="InterPro" id="IPR001189">
    <property type="entry name" value="Mn/Fe_SOD"/>
</dbReference>
<keyword evidence="3 7" id="KW-0479">Metal-binding</keyword>
<dbReference type="InterPro" id="IPR019831">
    <property type="entry name" value="Mn/Fe_SOD_N"/>
</dbReference>
<dbReference type="PROSITE" id="PS00088">
    <property type="entry name" value="SOD_MN"/>
    <property type="match status" value="1"/>
</dbReference>
<feature type="domain" description="Manganese/iron superoxide dismutase C-terminal" evidence="10">
    <location>
        <begin position="132"/>
        <end position="237"/>
    </location>
</feature>
<keyword evidence="4 8" id="KW-0560">Oxidoreductase</keyword>
<evidence type="ECO:0000256" key="6">
    <source>
        <dbReference type="ARBA" id="ARBA00047393"/>
    </source>
</evidence>
<dbReference type="InterPro" id="IPR036324">
    <property type="entry name" value="Mn/Fe_SOD_N_sf"/>
</dbReference>
<dbReference type="EC" id="1.15.1.1" evidence="8"/>
<proteinExistence type="inferred from homology"/>
<evidence type="ECO:0000259" key="10">
    <source>
        <dbReference type="Pfam" id="PF02777"/>
    </source>
</evidence>
<gene>
    <name evidence="11" type="ORF">SAMN06297144_2788</name>
</gene>
<dbReference type="InterPro" id="IPR006311">
    <property type="entry name" value="TAT_signal"/>
</dbReference>
<comment type="catalytic activity">
    <reaction evidence="6">
        <text>2 superoxide + 2 H(+) = H2O2 + O2</text>
        <dbReference type="Rhea" id="RHEA:20696"/>
        <dbReference type="ChEBI" id="CHEBI:15378"/>
        <dbReference type="ChEBI" id="CHEBI:15379"/>
        <dbReference type="ChEBI" id="CHEBI:16240"/>
        <dbReference type="ChEBI" id="CHEBI:18421"/>
        <dbReference type="EC" id="1.15.1.1"/>
    </reaction>
    <physiologicalReaction direction="left-to-right" evidence="6">
        <dbReference type="Rhea" id="RHEA:20697"/>
    </physiologicalReaction>
</comment>
<dbReference type="FunFam" id="3.55.40.20:FF:000001">
    <property type="entry name" value="Superoxide dismutase"/>
    <property type="match status" value="1"/>
</dbReference>
<dbReference type="Gene3D" id="1.10.287.990">
    <property type="entry name" value="Fe,Mn superoxide dismutase (SOD) domain"/>
    <property type="match status" value="1"/>
</dbReference>
<dbReference type="EMBL" id="OBMI01000003">
    <property type="protein sequence ID" value="SOB87652.1"/>
    <property type="molecule type" value="Genomic_DNA"/>
</dbReference>